<dbReference type="RefSeq" id="WP_010413070.1">
    <property type="nucleotide sequence ID" value="NZ_MCRM02000014.1"/>
</dbReference>
<name>A0ABX4YGN5_9LEPT</name>
<keyword evidence="1" id="KW-0472">Membrane</keyword>
<protein>
    <submittedName>
        <fullName evidence="2">Uncharacterized protein</fullName>
    </submittedName>
</protein>
<gene>
    <name evidence="2" type="ORF">BES34_013750</name>
</gene>
<evidence type="ECO:0000313" key="2">
    <source>
        <dbReference type="EMBL" id="PNV74423.1"/>
    </source>
</evidence>
<feature type="transmembrane region" description="Helical" evidence="1">
    <location>
        <begin position="42"/>
        <end position="63"/>
    </location>
</feature>
<sequence>MLKQYFQYITNLRKVRNIITIRSLLLISSMYIQPMLQGGNALAALALAAIFVGLIGTYAANGYEIRANMESNRPITLGSYLKFFFLMLVFSAVVVLIVDFAASPFVGPQLKPYLESYIKDPKTPLPPELERLYILLPFAIGLILFTLVPVLIAKISVVQGILFFGKYLRRADYIQIAWTSYLVFFVPFFVLYILSSFPNFLSSFFGLLLVLIVIFLSLTWDLILHFPVFYIVRKIEASADTDHAPDGPSESE</sequence>
<feature type="transmembrane region" description="Helical" evidence="1">
    <location>
        <begin position="20"/>
        <end position="36"/>
    </location>
</feature>
<dbReference type="Proteomes" id="UP000094669">
    <property type="component" value="Unassembled WGS sequence"/>
</dbReference>
<feature type="transmembrane region" description="Helical" evidence="1">
    <location>
        <begin position="173"/>
        <end position="194"/>
    </location>
</feature>
<evidence type="ECO:0000313" key="3">
    <source>
        <dbReference type="Proteomes" id="UP000094669"/>
    </source>
</evidence>
<feature type="transmembrane region" description="Helical" evidence="1">
    <location>
        <begin position="200"/>
        <end position="224"/>
    </location>
</feature>
<feature type="transmembrane region" description="Helical" evidence="1">
    <location>
        <begin position="132"/>
        <end position="152"/>
    </location>
</feature>
<proteinExistence type="predicted"/>
<dbReference type="EMBL" id="MCRM02000014">
    <property type="protein sequence ID" value="PNV74423.1"/>
    <property type="molecule type" value="Genomic_DNA"/>
</dbReference>
<comment type="caution">
    <text evidence="2">The sequence shown here is derived from an EMBL/GenBank/DDBJ whole genome shotgun (WGS) entry which is preliminary data.</text>
</comment>
<reference evidence="2" key="1">
    <citation type="submission" date="2018-01" db="EMBL/GenBank/DDBJ databases">
        <title>Genomic characterization of Leptospira inadai serogroup Lyme isolated from captured rat in Brazil and comparative analysis with human reference strain.</title>
        <authorList>
            <person name="Moreno L.Z."/>
            <person name="Loureiro A.P."/>
            <person name="Miraglia F."/>
            <person name="Kremer F.S."/>
            <person name="Eslabao M.R."/>
            <person name="Dellagostin O.A."/>
            <person name="Lilenbaum W."/>
            <person name="Moreno A.M."/>
        </authorList>
    </citation>
    <scope>NUCLEOTIDE SEQUENCE [LARGE SCALE GENOMIC DNA]</scope>
    <source>
        <strain evidence="2">M34/99</strain>
    </source>
</reference>
<evidence type="ECO:0000256" key="1">
    <source>
        <dbReference type="SAM" id="Phobius"/>
    </source>
</evidence>
<organism evidence="2 3">
    <name type="scientific">Leptospira inadai serovar Lyme</name>
    <dbReference type="NCBI Taxonomy" id="293084"/>
    <lineage>
        <taxon>Bacteria</taxon>
        <taxon>Pseudomonadati</taxon>
        <taxon>Spirochaetota</taxon>
        <taxon>Spirochaetia</taxon>
        <taxon>Leptospirales</taxon>
        <taxon>Leptospiraceae</taxon>
        <taxon>Leptospira</taxon>
    </lineage>
</organism>
<keyword evidence="1" id="KW-1133">Transmembrane helix</keyword>
<accession>A0ABX4YGN5</accession>
<feature type="transmembrane region" description="Helical" evidence="1">
    <location>
        <begin position="83"/>
        <end position="106"/>
    </location>
</feature>
<keyword evidence="1" id="KW-0812">Transmembrane</keyword>
<keyword evidence="3" id="KW-1185">Reference proteome</keyword>